<organism evidence="1 2">
    <name type="scientific">Hymenoscyphus fraxineus</name>
    <dbReference type="NCBI Taxonomy" id="746836"/>
    <lineage>
        <taxon>Eukaryota</taxon>
        <taxon>Fungi</taxon>
        <taxon>Dikarya</taxon>
        <taxon>Ascomycota</taxon>
        <taxon>Pezizomycotina</taxon>
        <taxon>Leotiomycetes</taxon>
        <taxon>Helotiales</taxon>
        <taxon>Helotiaceae</taxon>
        <taxon>Hymenoscyphus</taxon>
    </lineage>
</organism>
<dbReference type="AlphaFoldDB" id="A0A9N9KQI1"/>
<evidence type="ECO:0000313" key="2">
    <source>
        <dbReference type="Proteomes" id="UP000696280"/>
    </source>
</evidence>
<evidence type="ECO:0000313" key="1">
    <source>
        <dbReference type="EMBL" id="CAG8952240.1"/>
    </source>
</evidence>
<sequence>MFALHESELPLLSFKYCTSGLNLLPLFAQNPSILSSIATSMGGVNGNSAQSSTTVPQALEIARDSEEGARDPTVVNVLETALASIWSKIEARPSSYVMSRDEFAVFNYFQHRFEGQQVATDARKRYWDNLEVANGA</sequence>
<dbReference type="OrthoDB" id="5302289at2759"/>
<comment type="caution">
    <text evidence="1">The sequence shown here is derived from an EMBL/GenBank/DDBJ whole genome shotgun (WGS) entry which is preliminary data.</text>
</comment>
<proteinExistence type="predicted"/>
<dbReference type="EMBL" id="CAJVRL010000045">
    <property type="protein sequence ID" value="CAG8952240.1"/>
    <property type="molecule type" value="Genomic_DNA"/>
</dbReference>
<name>A0A9N9KQI1_9HELO</name>
<keyword evidence="2" id="KW-1185">Reference proteome</keyword>
<accession>A0A9N9KQI1</accession>
<dbReference type="Proteomes" id="UP000696280">
    <property type="component" value="Unassembled WGS sequence"/>
</dbReference>
<reference evidence="1" key="1">
    <citation type="submission" date="2021-07" db="EMBL/GenBank/DDBJ databases">
        <authorList>
            <person name="Durling M."/>
        </authorList>
    </citation>
    <scope>NUCLEOTIDE SEQUENCE</scope>
</reference>
<protein>
    <submittedName>
        <fullName evidence="1">Uncharacterized protein</fullName>
    </submittedName>
</protein>
<gene>
    <name evidence="1" type="ORF">HYFRA_00000980</name>
</gene>